<dbReference type="EMBL" id="MU005576">
    <property type="protein sequence ID" value="KAF2686765.1"/>
    <property type="molecule type" value="Genomic_DNA"/>
</dbReference>
<evidence type="ECO:0000256" key="2">
    <source>
        <dbReference type="ARBA" id="ARBA00023008"/>
    </source>
</evidence>
<keyword evidence="7" id="KW-1185">Reference proteome</keyword>
<feature type="domain" description="Plastocyanin-like" evidence="5">
    <location>
        <begin position="72"/>
        <end position="174"/>
    </location>
</feature>
<sequence length="564" mass="63349">MPYGLTCICTCTEFRQWISPEYKWFFEYPLPLPPAKSKSLTWTGDSTGAAIDYYEVELKSFKQQIYPNLPATELEGYDGMSPGPTFFMQQGREAVVRFTNNGPSNMSVHVHGQYNRAPFDGWAADYATPSQYKDYYYPNAQNARTIWYHDHTEYSTAEHAYRGQEGFYIITDPQEESLGLPSGKYDIPLGLTAKVYNSDGSLQFNPNNNFGLWGDVIQVNGQPWPYLNVEPRKYRLRLLDGSLSRTFTVSLQEGLDGDALGFDVIASDCGLLSQPVKTSNLTIAMGERYEIVVDFANYAGQNVTMRNAPSAGENADYAATDMVMRFIVGDTVSDTTNNGDVPQNLREILAIPTGEPAKDFAFERIDNEWVVNGVGFSDIEHRILTRPERGTDEIWTLRNAGGGVTHPVHIHLVDFQVLSRTGGRNTVLPYEAVGRKDVIFLAPGEEAQVVARYAPWAGVYMFHCHNLVHEDHQMLVAFNVTQLEKWGYTNDTVFIDPMEPNFRPKPYNADDYTDEAIRKKIAWFYSTDAYNHGDVAGSTVVFASLGLEEAGLRNGTNRVKAWAT</sequence>
<dbReference type="InterPro" id="IPR011707">
    <property type="entry name" value="Cu-oxidase-like_N"/>
</dbReference>
<feature type="domain" description="Plastocyanin-like" evidence="3">
    <location>
        <begin position="221"/>
        <end position="308"/>
    </location>
</feature>
<dbReference type="InterPro" id="IPR008972">
    <property type="entry name" value="Cupredoxin"/>
</dbReference>
<comment type="similarity">
    <text evidence="1">Belongs to the multicopper oxidase family.</text>
</comment>
<evidence type="ECO:0000313" key="7">
    <source>
        <dbReference type="Proteomes" id="UP000799291"/>
    </source>
</evidence>
<dbReference type="InterPro" id="IPR011706">
    <property type="entry name" value="Cu-oxidase_C"/>
</dbReference>
<evidence type="ECO:0000313" key="6">
    <source>
        <dbReference type="EMBL" id="KAF2686765.1"/>
    </source>
</evidence>
<dbReference type="Proteomes" id="UP000799291">
    <property type="component" value="Unassembled WGS sequence"/>
</dbReference>
<name>A0A6G1J9C5_9PLEO</name>
<gene>
    <name evidence="6" type="ORF">K458DRAFT_476523</name>
</gene>
<evidence type="ECO:0000259" key="3">
    <source>
        <dbReference type="Pfam" id="PF00394"/>
    </source>
</evidence>
<dbReference type="Pfam" id="PF07731">
    <property type="entry name" value="Cu-oxidase_2"/>
    <property type="match status" value="1"/>
</dbReference>
<dbReference type="AlphaFoldDB" id="A0A6G1J9C5"/>
<dbReference type="PANTHER" id="PTHR48267">
    <property type="entry name" value="CUPREDOXIN SUPERFAMILY PROTEIN"/>
    <property type="match status" value="1"/>
</dbReference>
<dbReference type="CDD" id="cd13866">
    <property type="entry name" value="CuRO_2_BOD"/>
    <property type="match status" value="1"/>
</dbReference>
<evidence type="ECO:0000259" key="4">
    <source>
        <dbReference type="Pfam" id="PF07731"/>
    </source>
</evidence>
<organism evidence="6 7">
    <name type="scientific">Lentithecium fluviatile CBS 122367</name>
    <dbReference type="NCBI Taxonomy" id="1168545"/>
    <lineage>
        <taxon>Eukaryota</taxon>
        <taxon>Fungi</taxon>
        <taxon>Dikarya</taxon>
        <taxon>Ascomycota</taxon>
        <taxon>Pezizomycotina</taxon>
        <taxon>Dothideomycetes</taxon>
        <taxon>Pleosporomycetidae</taxon>
        <taxon>Pleosporales</taxon>
        <taxon>Massarineae</taxon>
        <taxon>Lentitheciaceae</taxon>
        <taxon>Lentithecium</taxon>
    </lineage>
</organism>
<evidence type="ECO:0000256" key="1">
    <source>
        <dbReference type="ARBA" id="ARBA00010609"/>
    </source>
</evidence>
<dbReference type="InterPro" id="IPR001117">
    <property type="entry name" value="Cu-oxidase_2nd"/>
</dbReference>
<accession>A0A6G1J9C5</accession>
<dbReference type="GO" id="GO:0016491">
    <property type="term" value="F:oxidoreductase activity"/>
    <property type="evidence" value="ECO:0007669"/>
    <property type="project" value="InterPro"/>
</dbReference>
<dbReference type="Pfam" id="PF07732">
    <property type="entry name" value="Cu-oxidase_3"/>
    <property type="match status" value="1"/>
</dbReference>
<dbReference type="SUPFAM" id="SSF49503">
    <property type="entry name" value="Cupredoxins"/>
    <property type="match status" value="3"/>
</dbReference>
<proteinExistence type="inferred from homology"/>
<dbReference type="CDD" id="cd13889">
    <property type="entry name" value="CuRO_3_BOD"/>
    <property type="match status" value="1"/>
</dbReference>
<dbReference type="InterPro" id="IPR045087">
    <property type="entry name" value="Cu-oxidase_fam"/>
</dbReference>
<keyword evidence="2" id="KW-0186">Copper</keyword>
<evidence type="ECO:0000259" key="5">
    <source>
        <dbReference type="Pfam" id="PF07732"/>
    </source>
</evidence>
<dbReference type="Pfam" id="PF00394">
    <property type="entry name" value="Cu-oxidase"/>
    <property type="match status" value="1"/>
</dbReference>
<protein>
    <submittedName>
        <fullName evidence="6">Bilirubin oxidase</fullName>
    </submittedName>
</protein>
<dbReference type="Gene3D" id="2.60.40.420">
    <property type="entry name" value="Cupredoxins - blue copper proteins"/>
    <property type="match status" value="3"/>
</dbReference>
<feature type="domain" description="Plastocyanin-like" evidence="4">
    <location>
        <begin position="369"/>
        <end position="481"/>
    </location>
</feature>
<reference evidence="6" key="1">
    <citation type="journal article" date="2020" name="Stud. Mycol.">
        <title>101 Dothideomycetes genomes: a test case for predicting lifestyles and emergence of pathogens.</title>
        <authorList>
            <person name="Haridas S."/>
            <person name="Albert R."/>
            <person name="Binder M."/>
            <person name="Bloem J."/>
            <person name="Labutti K."/>
            <person name="Salamov A."/>
            <person name="Andreopoulos B."/>
            <person name="Baker S."/>
            <person name="Barry K."/>
            <person name="Bills G."/>
            <person name="Bluhm B."/>
            <person name="Cannon C."/>
            <person name="Castanera R."/>
            <person name="Culley D."/>
            <person name="Daum C."/>
            <person name="Ezra D."/>
            <person name="Gonzalez J."/>
            <person name="Henrissat B."/>
            <person name="Kuo A."/>
            <person name="Liang C."/>
            <person name="Lipzen A."/>
            <person name="Lutzoni F."/>
            <person name="Magnuson J."/>
            <person name="Mondo S."/>
            <person name="Nolan M."/>
            <person name="Ohm R."/>
            <person name="Pangilinan J."/>
            <person name="Park H.-J."/>
            <person name="Ramirez L."/>
            <person name="Alfaro M."/>
            <person name="Sun H."/>
            <person name="Tritt A."/>
            <person name="Yoshinaga Y."/>
            <person name="Zwiers L.-H."/>
            <person name="Turgeon B."/>
            <person name="Goodwin S."/>
            <person name="Spatafora J."/>
            <person name="Crous P."/>
            <person name="Grigoriev I."/>
        </authorList>
    </citation>
    <scope>NUCLEOTIDE SEQUENCE</scope>
    <source>
        <strain evidence="6">CBS 122367</strain>
    </source>
</reference>
<dbReference type="OrthoDB" id="262547at2759"/>
<dbReference type="GO" id="GO:0005507">
    <property type="term" value="F:copper ion binding"/>
    <property type="evidence" value="ECO:0007669"/>
    <property type="project" value="InterPro"/>
</dbReference>
<dbReference type="PANTHER" id="PTHR48267:SF1">
    <property type="entry name" value="BILIRUBIN OXIDASE"/>
    <property type="match status" value="1"/>
</dbReference>